<keyword evidence="2" id="KW-0808">Transferase</keyword>
<dbReference type="SUPFAM" id="SSF52540">
    <property type="entry name" value="P-loop containing nucleoside triphosphate hydrolases"/>
    <property type="match status" value="1"/>
</dbReference>
<dbReference type="InterPro" id="IPR041664">
    <property type="entry name" value="AAA_16"/>
</dbReference>
<accession>A0A1Z5KGU0</accession>
<evidence type="ECO:0000259" key="1">
    <source>
        <dbReference type="Pfam" id="PF13191"/>
    </source>
</evidence>
<feature type="domain" description="Orc1-like AAA ATPase" evidence="1">
    <location>
        <begin position="55"/>
        <end position="254"/>
    </location>
</feature>
<dbReference type="InParanoid" id="A0A1Z5KGU0"/>
<comment type="caution">
    <text evidence="2">The sequence shown here is derived from an EMBL/GenBank/DDBJ whole genome shotgun (WGS) entry which is preliminary data.</text>
</comment>
<name>A0A1Z5KGU0_FISSO</name>
<dbReference type="InterPro" id="IPR053159">
    <property type="entry name" value="Hybrid_Histidine_Kinase"/>
</dbReference>
<dbReference type="EC" id="2.7.13.3" evidence="2"/>
<evidence type="ECO:0000313" key="2">
    <source>
        <dbReference type="EMBL" id="GAX25513.1"/>
    </source>
</evidence>
<dbReference type="Proteomes" id="UP000198406">
    <property type="component" value="Unassembled WGS sequence"/>
</dbReference>
<gene>
    <name evidence="2" type="ORF">FisN_12Lh048</name>
</gene>
<organism evidence="2 3">
    <name type="scientific">Fistulifera solaris</name>
    <name type="common">Oleaginous diatom</name>
    <dbReference type="NCBI Taxonomy" id="1519565"/>
    <lineage>
        <taxon>Eukaryota</taxon>
        <taxon>Sar</taxon>
        <taxon>Stramenopiles</taxon>
        <taxon>Ochrophyta</taxon>
        <taxon>Bacillariophyta</taxon>
        <taxon>Bacillariophyceae</taxon>
        <taxon>Bacillariophycidae</taxon>
        <taxon>Naviculales</taxon>
        <taxon>Naviculaceae</taxon>
        <taxon>Fistulifera</taxon>
    </lineage>
</organism>
<reference evidence="2 3" key="1">
    <citation type="journal article" date="2015" name="Plant Cell">
        <title>Oil accumulation by the oleaginous diatom Fistulifera solaris as revealed by the genome and transcriptome.</title>
        <authorList>
            <person name="Tanaka T."/>
            <person name="Maeda Y."/>
            <person name="Veluchamy A."/>
            <person name="Tanaka M."/>
            <person name="Abida H."/>
            <person name="Marechal E."/>
            <person name="Bowler C."/>
            <person name="Muto M."/>
            <person name="Sunaga Y."/>
            <person name="Tanaka M."/>
            <person name="Yoshino T."/>
            <person name="Taniguchi T."/>
            <person name="Fukuda Y."/>
            <person name="Nemoto M."/>
            <person name="Matsumoto M."/>
            <person name="Wong P.S."/>
            <person name="Aburatani S."/>
            <person name="Fujibuchi W."/>
        </authorList>
    </citation>
    <scope>NUCLEOTIDE SEQUENCE [LARGE SCALE GENOMIC DNA]</scope>
    <source>
        <strain evidence="2 3">JPCC DA0580</strain>
    </source>
</reference>
<proteinExistence type="predicted"/>
<dbReference type="AlphaFoldDB" id="A0A1Z5KGU0"/>
<dbReference type="PROSITE" id="PS00675">
    <property type="entry name" value="SIGMA54_INTERACT_1"/>
    <property type="match status" value="1"/>
</dbReference>
<dbReference type="EMBL" id="BDSP01000225">
    <property type="protein sequence ID" value="GAX25513.1"/>
    <property type="molecule type" value="Genomic_DNA"/>
</dbReference>
<dbReference type="Pfam" id="PF13191">
    <property type="entry name" value="AAA_16"/>
    <property type="match status" value="1"/>
</dbReference>
<protein>
    <submittedName>
        <fullName evidence="2">Two-component system, NarL family, sensor kinase</fullName>
        <ecNumber evidence="2">2.7.13.3</ecNumber>
    </submittedName>
</protein>
<evidence type="ECO:0000313" key="3">
    <source>
        <dbReference type="Proteomes" id="UP000198406"/>
    </source>
</evidence>
<dbReference type="PANTHER" id="PTHR43642">
    <property type="entry name" value="HYBRID SIGNAL TRANSDUCTION HISTIDINE KINASE G"/>
    <property type="match status" value="1"/>
</dbReference>
<dbReference type="OrthoDB" id="45468at2759"/>
<dbReference type="PANTHER" id="PTHR43642:SF1">
    <property type="entry name" value="HYBRID SIGNAL TRANSDUCTION HISTIDINE KINASE G"/>
    <property type="match status" value="1"/>
</dbReference>
<sequence length="1079" mass="123062">MASFANIAINNNISAVDKSAPWLKGCIDYRTPSLSKSGIETLAELTDLRVSKIHGREPEILLLQQAYENNQRDYPGFVIIEGDSGTGKSFLVSRALVELKKDRKICYMYGKFDLQRRVEPYSAIMAAFDDLCCKIVSQEDEEQLNLLRSMLKTEFGGQEKVLTSWNPNLDPLFHRKFHKKASQESDVLCESNLGLIEERNRLLFLLRKFIRVICQFYAPVFILFLDDLQWADTASLDVLESLTTDRHNKNLLVIGTERKHDREDIGTIMKNIQALGVSVDVIKLRDLNCSDLNNLLSDALRSEADHTAKLAEIVHRKTNGNPFFVMQFLHNLKDKKILTFNLSLVQWQWDDKLVDELMHVTDNVSDFLRKMLLTLDFSEKLVLKVAACLGSRFSLRTLVIGMKSLHAVDQTLDVTNEDDIMSTIESLILMGLLERLTTTDPQFRFVHDQILSSSYELIPSECKGFWNLTIGEALLEKDEEECDAGYLFLATDLCNGGLSLISNDVSKRDRIYHLNYRSGKKAMASSGYLAAASYFTTAIRLQDNKTCWADHLYKTTLDIFSSAAECAYCMGRFEQMQQYADEIIQREGVPLHDKLRPYLTILSSLNARCKYEEIFHLAIGLINDLETKKLPYSVSAFGAAVEYIKTARLTNSFSSQELDNLPLLENSLHVYATGLMDLMCTGLYLTNPTYLSFLTFRHVQACLLYGVGDFSPSAFAFYGVFLCGKRFDLRKGHEQGKLALKTLDRAASKKIAARVIFLVHGFIYHWTYPVYSMLKPSLEGYRIGLENGDIENAMFNLQNYCIFALHGAVELNSLEREMRKFVETMEDYKQLGVRNITALFWQQALNLIGHPSTPNRLILTGDAMDEGEIMKICREARNSAILSQIFDLKMQLAYLFAAYDLLPDLLRRSEGLESHMMGSAMQPRHVFYRGMAYYALARHHIKSRRLRLKWMKRGDSIAKRVSRLSKAGNINCIHMVDLLAAERMALRGRIREAKRLYGVAIALSSRNGFLQDRALAHERAAIACLDHKDLYWASHHFELAHECYESWGAQAKANHLRNNYMEYCDHGIFSSSVLDSTQF</sequence>
<dbReference type="GO" id="GO:0004673">
    <property type="term" value="F:protein histidine kinase activity"/>
    <property type="evidence" value="ECO:0007669"/>
    <property type="project" value="UniProtKB-EC"/>
</dbReference>
<dbReference type="InterPro" id="IPR027417">
    <property type="entry name" value="P-loop_NTPase"/>
</dbReference>
<keyword evidence="2" id="KW-0418">Kinase</keyword>
<keyword evidence="3" id="KW-1185">Reference proteome</keyword>
<dbReference type="Gene3D" id="3.40.50.300">
    <property type="entry name" value="P-loop containing nucleotide triphosphate hydrolases"/>
    <property type="match status" value="1"/>
</dbReference>
<dbReference type="InterPro" id="IPR025662">
    <property type="entry name" value="Sigma_54_int_dom_ATP-bd_1"/>
</dbReference>